<comment type="caution">
    <text evidence="2">The sequence shown here is derived from an EMBL/GenBank/DDBJ whole genome shotgun (WGS) entry which is preliminary data.</text>
</comment>
<dbReference type="AlphaFoldDB" id="A0AAV7MMH0"/>
<reference evidence="2" key="1">
    <citation type="journal article" date="2022" name="bioRxiv">
        <title>Sequencing and chromosome-scale assembly of the giantPleurodeles waltlgenome.</title>
        <authorList>
            <person name="Brown T."/>
            <person name="Elewa A."/>
            <person name="Iarovenko S."/>
            <person name="Subramanian E."/>
            <person name="Araus A.J."/>
            <person name="Petzold A."/>
            <person name="Susuki M."/>
            <person name="Suzuki K.-i.T."/>
            <person name="Hayashi T."/>
            <person name="Toyoda A."/>
            <person name="Oliveira C."/>
            <person name="Osipova E."/>
            <person name="Leigh N.D."/>
            <person name="Simon A."/>
            <person name="Yun M.H."/>
        </authorList>
    </citation>
    <scope>NUCLEOTIDE SEQUENCE</scope>
    <source>
        <strain evidence="2">20211129_DDA</strain>
        <tissue evidence="2">Liver</tissue>
    </source>
</reference>
<feature type="compositionally biased region" description="Basic and acidic residues" evidence="1">
    <location>
        <begin position="128"/>
        <end position="147"/>
    </location>
</feature>
<dbReference type="EMBL" id="JANPWB010000013">
    <property type="protein sequence ID" value="KAJ1104369.1"/>
    <property type="molecule type" value="Genomic_DNA"/>
</dbReference>
<sequence>MEQYTTPTLQPQRQTRTGGSGEALEASVSVGEPTRAELLAAIHGARVVLEGKIEKVAVEVNLRRAELPKASDKVKVAEGSIVDLKTQVGVMARVTSTVGTLEMWDEVGLSPSRQSEVSSARTSGVDGSDWRRREDGLSRVSAQRDDVSDSVSRIEIQQVGTMARVDHEQVVELAGPLDLEAGLLSVDS</sequence>
<dbReference type="Proteomes" id="UP001066276">
    <property type="component" value="Chromosome 9"/>
</dbReference>
<evidence type="ECO:0008006" key="4">
    <source>
        <dbReference type="Google" id="ProtNLM"/>
    </source>
</evidence>
<organism evidence="2 3">
    <name type="scientific">Pleurodeles waltl</name>
    <name type="common">Iberian ribbed newt</name>
    <dbReference type="NCBI Taxonomy" id="8319"/>
    <lineage>
        <taxon>Eukaryota</taxon>
        <taxon>Metazoa</taxon>
        <taxon>Chordata</taxon>
        <taxon>Craniata</taxon>
        <taxon>Vertebrata</taxon>
        <taxon>Euteleostomi</taxon>
        <taxon>Amphibia</taxon>
        <taxon>Batrachia</taxon>
        <taxon>Caudata</taxon>
        <taxon>Salamandroidea</taxon>
        <taxon>Salamandridae</taxon>
        <taxon>Pleurodelinae</taxon>
        <taxon>Pleurodeles</taxon>
    </lineage>
</organism>
<gene>
    <name evidence="2" type="ORF">NDU88_001781</name>
</gene>
<evidence type="ECO:0000313" key="3">
    <source>
        <dbReference type="Proteomes" id="UP001066276"/>
    </source>
</evidence>
<feature type="region of interest" description="Disordered" evidence="1">
    <location>
        <begin position="1"/>
        <end position="28"/>
    </location>
</feature>
<keyword evidence="3" id="KW-1185">Reference proteome</keyword>
<feature type="region of interest" description="Disordered" evidence="1">
    <location>
        <begin position="110"/>
        <end position="151"/>
    </location>
</feature>
<feature type="compositionally biased region" description="Polar residues" evidence="1">
    <location>
        <begin position="111"/>
        <end position="122"/>
    </location>
</feature>
<protein>
    <recommendedName>
        <fullName evidence="4">BON domain-containing protein</fullName>
    </recommendedName>
</protein>
<proteinExistence type="predicted"/>
<evidence type="ECO:0000313" key="2">
    <source>
        <dbReference type="EMBL" id="KAJ1104369.1"/>
    </source>
</evidence>
<evidence type="ECO:0000256" key="1">
    <source>
        <dbReference type="SAM" id="MobiDB-lite"/>
    </source>
</evidence>
<accession>A0AAV7MMH0</accession>
<name>A0AAV7MMH0_PLEWA</name>
<feature type="compositionally biased region" description="Low complexity" evidence="1">
    <location>
        <begin position="1"/>
        <end position="17"/>
    </location>
</feature>